<feature type="chain" id="PRO_5046935874" evidence="1">
    <location>
        <begin position="19"/>
        <end position="359"/>
    </location>
</feature>
<organism evidence="2 3">
    <name type="scientific">Chryseolinea lacunae</name>
    <dbReference type="NCBI Taxonomy" id="2801331"/>
    <lineage>
        <taxon>Bacteria</taxon>
        <taxon>Pseudomonadati</taxon>
        <taxon>Bacteroidota</taxon>
        <taxon>Cytophagia</taxon>
        <taxon>Cytophagales</taxon>
        <taxon>Fulvivirgaceae</taxon>
        <taxon>Chryseolinea</taxon>
    </lineage>
</organism>
<dbReference type="SUPFAM" id="SSF56935">
    <property type="entry name" value="Porins"/>
    <property type="match status" value="1"/>
</dbReference>
<feature type="signal peptide" evidence="1">
    <location>
        <begin position="1"/>
        <end position="18"/>
    </location>
</feature>
<protein>
    <submittedName>
        <fullName evidence="2">Porin</fullName>
    </submittedName>
</protein>
<evidence type="ECO:0000256" key="1">
    <source>
        <dbReference type="SAM" id="SignalP"/>
    </source>
</evidence>
<evidence type="ECO:0000313" key="3">
    <source>
        <dbReference type="Proteomes" id="UP000613030"/>
    </source>
</evidence>
<dbReference type="EMBL" id="JAERRB010000001">
    <property type="protein sequence ID" value="MBL0740001.1"/>
    <property type="molecule type" value="Genomic_DNA"/>
</dbReference>
<gene>
    <name evidence="2" type="ORF">JI741_02170</name>
</gene>
<comment type="caution">
    <text evidence="2">The sequence shown here is derived from an EMBL/GenBank/DDBJ whole genome shotgun (WGS) entry which is preliminary data.</text>
</comment>
<proteinExistence type="predicted"/>
<dbReference type="Pfam" id="PF07642">
    <property type="entry name" value="BBP2"/>
    <property type="match status" value="1"/>
</dbReference>
<keyword evidence="3" id="KW-1185">Reference proteome</keyword>
<dbReference type="Proteomes" id="UP000613030">
    <property type="component" value="Unassembled WGS sequence"/>
</dbReference>
<dbReference type="RefSeq" id="WP_202006957.1">
    <property type="nucleotide sequence ID" value="NZ_JAERRB010000001.1"/>
</dbReference>
<dbReference type="InterPro" id="IPR011486">
    <property type="entry name" value="BBP2"/>
</dbReference>
<sequence length="359" mass="39759">MKNIVLFLLLAVSQVSVAQEESKRSPFTINGYVEAYYSYDFNKPQNNTRPAFVYSHNRHNEVNLNLGFIRGAYNTDNVRANLALMTGTYANANLAAEPGVLKNIYEANAGIKLSSKKNLWVDAGIFSSHIGFESAVGKDCWNVTRSILADNSPYYEAGAKISYTTDNGKWFLSGLILNGWQRIQRVDGNSLPSFGTQITFKPNANVTLNSSTFVGTDKPDSARQMRYFHNFYGLFQITSRFGLTVGFDYGLEEKNPETTSTNTWFSPVLIAKYAASEKVTLALRGEYYDDKNGVIIATGTADGFRTTGVSANVDYQVLPNAVWRLEVRNLKSKDEVFARGGKGPSKTDTFVTTALAISF</sequence>
<keyword evidence="1" id="KW-0732">Signal</keyword>
<reference evidence="2 3" key="1">
    <citation type="submission" date="2021-01" db="EMBL/GenBank/DDBJ databases">
        <title>Chryseolinea sp. Jin1 Genome sequencing and assembly.</title>
        <authorList>
            <person name="Kim I."/>
        </authorList>
    </citation>
    <scope>NUCLEOTIDE SEQUENCE [LARGE SCALE GENOMIC DNA]</scope>
    <source>
        <strain evidence="2 3">Jin1</strain>
    </source>
</reference>
<evidence type="ECO:0000313" key="2">
    <source>
        <dbReference type="EMBL" id="MBL0740001.1"/>
    </source>
</evidence>
<accession>A0ABS1KP22</accession>
<name>A0ABS1KP22_9BACT</name>